<dbReference type="InterPro" id="IPR018060">
    <property type="entry name" value="HTH_AraC"/>
</dbReference>
<dbReference type="PRINTS" id="PR00032">
    <property type="entry name" value="HTHARAC"/>
</dbReference>
<dbReference type="GO" id="GO:0043565">
    <property type="term" value="F:sequence-specific DNA binding"/>
    <property type="evidence" value="ECO:0007669"/>
    <property type="project" value="InterPro"/>
</dbReference>
<protein>
    <submittedName>
        <fullName evidence="6">AraC family transcriptional regulator</fullName>
    </submittedName>
</protein>
<evidence type="ECO:0000313" key="7">
    <source>
        <dbReference type="Proteomes" id="UP001220509"/>
    </source>
</evidence>
<dbReference type="EMBL" id="CP117416">
    <property type="protein sequence ID" value="WCT55666.1"/>
    <property type="molecule type" value="Genomic_DNA"/>
</dbReference>
<dbReference type="AlphaFoldDB" id="A0AAX3M1J9"/>
<dbReference type="PROSITE" id="PS00041">
    <property type="entry name" value="HTH_ARAC_FAMILY_1"/>
    <property type="match status" value="1"/>
</dbReference>
<dbReference type="PROSITE" id="PS01124">
    <property type="entry name" value="HTH_ARAC_FAMILY_2"/>
    <property type="match status" value="1"/>
</dbReference>
<keyword evidence="4" id="KW-0472">Membrane</keyword>
<evidence type="ECO:0000256" key="2">
    <source>
        <dbReference type="ARBA" id="ARBA00023125"/>
    </source>
</evidence>
<accession>A0AAX3M1J9</accession>
<feature type="domain" description="HTH araC/xylS-type" evidence="5">
    <location>
        <begin position="648"/>
        <end position="747"/>
    </location>
</feature>
<dbReference type="GO" id="GO:0003700">
    <property type="term" value="F:DNA-binding transcription factor activity"/>
    <property type="evidence" value="ECO:0007669"/>
    <property type="project" value="InterPro"/>
</dbReference>
<organism evidence="6 7">
    <name type="scientific">Paenibacillus kyungheensis</name>
    <dbReference type="NCBI Taxonomy" id="1452732"/>
    <lineage>
        <taxon>Bacteria</taxon>
        <taxon>Bacillati</taxon>
        <taxon>Bacillota</taxon>
        <taxon>Bacilli</taxon>
        <taxon>Bacillales</taxon>
        <taxon>Paenibacillaceae</taxon>
        <taxon>Paenibacillus</taxon>
    </lineage>
</organism>
<evidence type="ECO:0000256" key="3">
    <source>
        <dbReference type="ARBA" id="ARBA00023163"/>
    </source>
</evidence>
<gene>
    <name evidence="6" type="ORF">PQ456_21375</name>
</gene>
<keyword evidence="1" id="KW-0805">Transcription regulation</keyword>
<sequence>MLFKNWYRRLLLSYFPIFLLTVSILIFLSFLVINEISRQETAKADRISTGYMKDTLERSVSEVELDILSDLETSNVYRLFLNNDQADRTAVTYQTIDRLRMLENNNELIASIYMYRDADQRILTLHGIKELSAFADRDFVQKALQAPEQRGWSSVRLFAEMSNDPKQQVITMYKRVPLPFGDQGLVVINISVYAMQQTIASMFNPQVSFLEVHDASGLPIYPATALSEAEHGKTLTTLHSDRLGWTFESGIRAGQLFAWVSVISYIWILIGIFVVGVSIVYIIYITRKNYKPIQVMMERIESLQLGGESTRKDELSLIDHALESLIEQTIDYEQQHHENLLIRRRRLFMNWIEGEYPESMQQELHNVHIFNEYVPASIHTDSYTEVPYYAVIVAEIKDYDAFREKGNVQEHNTLKLALTNVFQELVQQEGLQGWSEWISVRRAGIIIYGIDEEERQWNRRLFALAANSREWVEHNLHLTITLGTGVTVHDISEVHQSYESALQSLGYSLTLGRDGIVMYSDLPQGREQESYRYLQNIADLVKAFRLTQEVWRDHLKQMLDRAENEPLRDESIRSLVLSLLQMLSRELEGMSEPLDLLLTGDTANWTIESIAEAETIEEVYHALHQYLDQVYAHYVEAGESTNYHALIGEMKSYIEDHFANPDLSLNHLSERFNVTPKHVSHLFKAELDIKFIDFLVQLRLHRAEELLSSTEDTIQNIAIQVGYANSITFGRVFKRIIGVTPGDYRKLKMKPASYEPK</sequence>
<evidence type="ECO:0000259" key="5">
    <source>
        <dbReference type="PROSITE" id="PS01124"/>
    </source>
</evidence>
<evidence type="ECO:0000256" key="1">
    <source>
        <dbReference type="ARBA" id="ARBA00023015"/>
    </source>
</evidence>
<dbReference type="SMART" id="SM00342">
    <property type="entry name" value="HTH_ARAC"/>
    <property type="match status" value="1"/>
</dbReference>
<dbReference type="InterPro" id="IPR020449">
    <property type="entry name" value="Tscrpt_reg_AraC-type_HTH"/>
</dbReference>
<dbReference type="InterPro" id="IPR009057">
    <property type="entry name" value="Homeodomain-like_sf"/>
</dbReference>
<keyword evidence="4" id="KW-1133">Transmembrane helix</keyword>
<dbReference type="RefSeq" id="WP_273614022.1">
    <property type="nucleotide sequence ID" value="NZ_CP117416.1"/>
</dbReference>
<dbReference type="Pfam" id="PF12833">
    <property type="entry name" value="HTH_18"/>
    <property type="match status" value="1"/>
</dbReference>
<reference evidence="6 7" key="1">
    <citation type="submission" date="2023-02" db="EMBL/GenBank/DDBJ databases">
        <title>Genome sequence of Paenibacillus kyungheensis KACC 18744.</title>
        <authorList>
            <person name="Kim S."/>
            <person name="Heo J."/>
            <person name="Kwon S.-W."/>
        </authorList>
    </citation>
    <scope>NUCLEOTIDE SEQUENCE [LARGE SCALE GENOMIC DNA]</scope>
    <source>
        <strain evidence="6 7">KACC 18744</strain>
    </source>
</reference>
<keyword evidence="2" id="KW-0238">DNA-binding</keyword>
<dbReference type="PANTHER" id="PTHR43280:SF2">
    <property type="entry name" value="HTH-TYPE TRANSCRIPTIONAL REGULATOR EXSA"/>
    <property type="match status" value="1"/>
</dbReference>
<keyword evidence="3" id="KW-0804">Transcription</keyword>
<name>A0AAX3M1J9_9BACL</name>
<dbReference type="Proteomes" id="UP001220509">
    <property type="component" value="Chromosome"/>
</dbReference>
<evidence type="ECO:0000256" key="4">
    <source>
        <dbReference type="SAM" id="Phobius"/>
    </source>
</evidence>
<keyword evidence="7" id="KW-1185">Reference proteome</keyword>
<dbReference type="PANTHER" id="PTHR43280">
    <property type="entry name" value="ARAC-FAMILY TRANSCRIPTIONAL REGULATOR"/>
    <property type="match status" value="1"/>
</dbReference>
<feature type="transmembrane region" description="Helical" evidence="4">
    <location>
        <begin position="256"/>
        <end position="284"/>
    </location>
</feature>
<dbReference type="InterPro" id="IPR018062">
    <property type="entry name" value="HTH_AraC-typ_CS"/>
</dbReference>
<dbReference type="Gene3D" id="1.10.10.60">
    <property type="entry name" value="Homeodomain-like"/>
    <property type="match status" value="2"/>
</dbReference>
<dbReference type="KEGG" id="pka:PQ456_21375"/>
<dbReference type="SUPFAM" id="SSF46689">
    <property type="entry name" value="Homeodomain-like"/>
    <property type="match status" value="1"/>
</dbReference>
<feature type="transmembrane region" description="Helical" evidence="4">
    <location>
        <begin position="12"/>
        <end position="33"/>
    </location>
</feature>
<proteinExistence type="predicted"/>
<keyword evidence="4" id="KW-0812">Transmembrane</keyword>
<evidence type="ECO:0000313" key="6">
    <source>
        <dbReference type="EMBL" id="WCT55666.1"/>
    </source>
</evidence>